<dbReference type="PANTHER" id="PTHR48098">
    <property type="entry name" value="ENTEROCHELIN ESTERASE-RELATED"/>
    <property type="match status" value="1"/>
</dbReference>
<dbReference type="OrthoDB" id="9803578at2"/>
<keyword evidence="2" id="KW-1185">Reference proteome</keyword>
<accession>A0A1M6JR83</accession>
<dbReference type="InterPro" id="IPR000801">
    <property type="entry name" value="Esterase-like"/>
</dbReference>
<evidence type="ECO:0000313" key="1">
    <source>
        <dbReference type="EMBL" id="SHJ49211.1"/>
    </source>
</evidence>
<dbReference type="InterPro" id="IPR029058">
    <property type="entry name" value="AB_hydrolase_fold"/>
</dbReference>
<proteinExistence type="predicted"/>
<dbReference type="Pfam" id="PF00756">
    <property type="entry name" value="Esterase"/>
    <property type="match status" value="1"/>
</dbReference>
<reference evidence="1 2" key="1">
    <citation type="submission" date="2016-11" db="EMBL/GenBank/DDBJ databases">
        <authorList>
            <person name="Jaros S."/>
            <person name="Januszkiewicz K."/>
            <person name="Wedrychowicz H."/>
        </authorList>
    </citation>
    <scope>NUCLEOTIDE SEQUENCE [LARGE SCALE GENOMIC DNA]</scope>
    <source>
        <strain evidence="1 2">DSM 3090</strain>
    </source>
</reference>
<protein>
    <submittedName>
        <fullName evidence="1">Enterochelin esterase</fullName>
    </submittedName>
</protein>
<gene>
    <name evidence="1" type="ORF">SAMN02745248_00293</name>
</gene>
<dbReference type="SUPFAM" id="SSF53474">
    <property type="entry name" value="alpha/beta-Hydrolases"/>
    <property type="match status" value="1"/>
</dbReference>
<dbReference type="InterPro" id="IPR050583">
    <property type="entry name" value="Mycobacterial_A85_antigen"/>
</dbReference>
<organism evidence="1 2">
    <name type="scientific">Hathewaya proteolytica DSM 3090</name>
    <dbReference type="NCBI Taxonomy" id="1121331"/>
    <lineage>
        <taxon>Bacteria</taxon>
        <taxon>Bacillati</taxon>
        <taxon>Bacillota</taxon>
        <taxon>Clostridia</taxon>
        <taxon>Eubacteriales</taxon>
        <taxon>Clostridiaceae</taxon>
        <taxon>Hathewaya</taxon>
    </lineage>
</organism>
<dbReference type="InterPro" id="IPR014756">
    <property type="entry name" value="Ig_E-set"/>
</dbReference>
<dbReference type="RefSeq" id="WP_072901486.1">
    <property type="nucleotide sequence ID" value="NZ_FRAD01000003.1"/>
</dbReference>
<dbReference type="PANTHER" id="PTHR48098:SF3">
    <property type="entry name" value="IRON(III) ENTEROBACTIN ESTERASE"/>
    <property type="match status" value="1"/>
</dbReference>
<dbReference type="SUPFAM" id="SSF81296">
    <property type="entry name" value="E set domains"/>
    <property type="match status" value="1"/>
</dbReference>
<dbReference type="Gene3D" id="2.60.40.10">
    <property type="entry name" value="Immunoglobulins"/>
    <property type="match status" value="1"/>
</dbReference>
<dbReference type="Gene3D" id="3.40.50.1820">
    <property type="entry name" value="alpha/beta hydrolase"/>
    <property type="match status" value="1"/>
</dbReference>
<dbReference type="InterPro" id="IPR013783">
    <property type="entry name" value="Ig-like_fold"/>
</dbReference>
<dbReference type="Proteomes" id="UP000183952">
    <property type="component" value="Unassembled WGS sequence"/>
</dbReference>
<name>A0A1M6JR83_9CLOT</name>
<sequence>MTNHKQIQSAKIADLYEKLIKGQCNALDIFWDDIKQSGSPIIEEIHGDDKNVMVTFVYRAKDEIENVVVYGAFPSYRYKENLMEHLLDTNLWYKTYIVRNDIRFGYNYSVNDALDDDYKKRNMNFILDEFNKNKIVFLKDDEDEEDMDIQRSFVELSKVKDDVWTRKMDHKCNGTLDITRYESKSLNNTRRVWVYKPFGYDNNDNDENIKEKNNLIVLTDGFMQINILNAVTVLDNLIYHNMIPRSLCVFVDSNSDRVNELAFNKKYGELIVNEILPWARSKYNVTDKPEETLIGGVSLGALASAYIVLEFPNVFHNVLAQSGSFFWDNQWLINRYIDSEKVNSKFYLNVGFLEDRPYDDEPVMRDSIDKLRDVLLNKGYEVAYDRLPSGHDYLSWGEGLANGLIALMGKK</sequence>
<dbReference type="STRING" id="1121331.SAMN02745248_00293"/>
<dbReference type="AlphaFoldDB" id="A0A1M6JR83"/>
<dbReference type="EMBL" id="FRAD01000003">
    <property type="protein sequence ID" value="SHJ49211.1"/>
    <property type="molecule type" value="Genomic_DNA"/>
</dbReference>
<evidence type="ECO:0000313" key="2">
    <source>
        <dbReference type="Proteomes" id="UP000183952"/>
    </source>
</evidence>